<keyword evidence="5 7" id="KW-0862">Zinc</keyword>
<dbReference type="AlphaFoldDB" id="A0A553NT20"/>
<proteinExistence type="inferred from homology"/>
<evidence type="ECO:0000259" key="8">
    <source>
        <dbReference type="Pfam" id="PF01432"/>
    </source>
</evidence>
<organism evidence="9 10">
    <name type="scientific">Tigriopus californicus</name>
    <name type="common">Marine copepod</name>
    <dbReference type="NCBI Taxonomy" id="6832"/>
    <lineage>
        <taxon>Eukaryota</taxon>
        <taxon>Metazoa</taxon>
        <taxon>Ecdysozoa</taxon>
        <taxon>Arthropoda</taxon>
        <taxon>Crustacea</taxon>
        <taxon>Multicrustacea</taxon>
        <taxon>Hexanauplia</taxon>
        <taxon>Copepoda</taxon>
        <taxon>Harpacticoida</taxon>
        <taxon>Harpacticidae</taxon>
        <taxon>Tigriopus</taxon>
    </lineage>
</organism>
<keyword evidence="10" id="KW-1185">Reference proteome</keyword>
<dbReference type="SUPFAM" id="SSF55486">
    <property type="entry name" value="Metalloproteases ('zincins'), catalytic domain"/>
    <property type="match status" value="1"/>
</dbReference>
<dbReference type="EMBL" id="VCGU01000010">
    <property type="protein sequence ID" value="TRY68570.1"/>
    <property type="molecule type" value="Genomic_DNA"/>
</dbReference>
<evidence type="ECO:0000256" key="2">
    <source>
        <dbReference type="ARBA" id="ARBA00022670"/>
    </source>
</evidence>
<dbReference type="PANTHER" id="PTHR11804:SF83">
    <property type="entry name" value="LD37516P"/>
    <property type="match status" value="1"/>
</dbReference>
<reference evidence="9 10" key="1">
    <citation type="journal article" date="2018" name="Nat. Ecol. Evol.">
        <title>Genomic signatures of mitonuclear coevolution across populations of Tigriopus californicus.</title>
        <authorList>
            <person name="Barreto F.S."/>
            <person name="Watson E.T."/>
            <person name="Lima T.G."/>
            <person name="Willett C.S."/>
            <person name="Edmands S."/>
            <person name="Li W."/>
            <person name="Burton R.S."/>
        </authorList>
    </citation>
    <scope>NUCLEOTIDE SEQUENCE [LARGE SCALE GENOMIC DNA]</scope>
    <source>
        <strain evidence="9 10">San Diego</strain>
    </source>
</reference>
<comment type="similarity">
    <text evidence="1 7">Belongs to the peptidase M3 family.</text>
</comment>
<keyword evidence="4 7" id="KW-0378">Hydrolase</keyword>
<accession>A0A553NT20</accession>
<name>A0A553NT20_TIGCA</name>
<evidence type="ECO:0000313" key="10">
    <source>
        <dbReference type="Proteomes" id="UP000318571"/>
    </source>
</evidence>
<dbReference type="GO" id="GO:0006508">
    <property type="term" value="P:proteolysis"/>
    <property type="evidence" value="ECO:0007669"/>
    <property type="project" value="UniProtKB-KW"/>
</dbReference>
<evidence type="ECO:0000256" key="7">
    <source>
        <dbReference type="RuleBase" id="RU003435"/>
    </source>
</evidence>
<dbReference type="GO" id="GO:0046872">
    <property type="term" value="F:metal ion binding"/>
    <property type="evidence" value="ECO:0007669"/>
    <property type="project" value="UniProtKB-UniRule"/>
</dbReference>
<evidence type="ECO:0000256" key="3">
    <source>
        <dbReference type="ARBA" id="ARBA00022723"/>
    </source>
</evidence>
<dbReference type="InterPro" id="IPR024079">
    <property type="entry name" value="MetalloPept_cat_dom_sf"/>
</dbReference>
<evidence type="ECO:0000256" key="5">
    <source>
        <dbReference type="ARBA" id="ARBA00022833"/>
    </source>
</evidence>
<gene>
    <name evidence="9" type="ORF">TCAL_06919</name>
</gene>
<dbReference type="GO" id="GO:0004222">
    <property type="term" value="F:metalloendopeptidase activity"/>
    <property type="evidence" value="ECO:0007669"/>
    <property type="project" value="InterPro"/>
</dbReference>
<dbReference type="OrthoDB" id="534666at2759"/>
<dbReference type="STRING" id="6832.A0A553NT20"/>
<keyword evidence="2 7" id="KW-0645">Protease</keyword>
<evidence type="ECO:0000313" key="9">
    <source>
        <dbReference type="EMBL" id="TRY68570.1"/>
    </source>
</evidence>
<evidence type="ECO:0000256" key="6">
    <source>
        <dbReference type="ARBA" id="ARBA00023049"/>
    </source>
</evidence>
<feature type="domain" description="Peptidase M3A/M3B catalytic" evidence="8">
    <location>
        <begin position="274"/>
        <end position="731"/>
    </location>
</feature>
<protein>
    <recommendedName>
        <fullName evidence="8">Peptidase M3A/M3B catalytic domain-containing protein</fullName>
    </recommendedName>
</protein>
<dbReference type="Gene3D" id="3.40.390.10">
    <property type="entry name" value="Collagenase (Catalytic Domain)"/>
    <property type="match status" value="1"/>
</dbReference>
<keyword evidence="6 7" id="KW-0482">Metalloprotease</keyword>
<dbReference type="PANTHER" id="PTHR11804">
    <property type="entry name" value="PROTEASE M3 THIMET OLIGOPEPTIDASE-RELATED"/>
    <property type="match status" value="1"/>
</dbReference>
<dbReference type="InterPro" id="IPR045090">
    <property type="entry name" value="Pept_M3A_M3B"/>
</dbReference>
<keyword evidence="3 7" id="KW-0479">Metal-binding</keyword>
<evidence type="ECO:0000256" key="1">
    <source>
        <dbReference type="ARBA" id="ARBA00006040"/>
    </source>
</evidence>
<dbReference type="Proteomes" id="UP000318571">
    <property type="component" value="Chromosome 1"/>
</dbReference>
<comment type="caution">
    <text evidence="9">The sequence shown here is derived from an EMBL/GenBank/DDBJ whole genome shotgun (WGS) entry which is preliminary data.</text>
</comment>
<evidence type="ECO:0000256" key="4">
    <source>
        <dbReference type="ARBA" id="ARBA00022801"/>
    </source>
</evidence>
<sequence length="749" mass="85744">MAMAHLWLGRVARSRLSVGVPLLRTAQRQASQNRVVLIPEIPPDDARTNPLLKPYSEGLPQFESVNERHCFFGLGKALLQFEANIGAIEDRINGGEVLDFEALFGAIDQAKCEYESVWYAVNLLHVTTEVLDRDIFMKLHRRAERALVVRMSSRGIHSQLKRLQQEDQKTQNLTPSQRHLLQRYLTEYKLKGFDLSENGYLELNETWLRRLAEAKQDYNYKMMMSTQNFRASVNDPQVVSDFPIDVLKAMALDSSQPTKGPWSVTLHPYLYQKFLEYCPDRRLRWNVYQASVSRGDRKQDVYNRVVAQVKEINQYRQDEAVTLGYPCFSELSMETKMAANVDNVKAMTTSLLGSAKSSQEMELESLQAYAESRGFDHDLTYYDIPYFKRKFRRTFLGLTDDDVRDFFPLPKVMNEVIKLCNSMFNIQIEEVKSGFQTWHPEVKFFRVIDADQKVLGHFYFDPYLRDDKGYPGADKGWFIPVRPHSIKANCQPLGALLMSLPVPGYGKPSLLNYDEVGELMRLFGNVLLHLLPKSEWSDLSGKFGLEWDALELASNFMGHWSEQPEIVSKLSGHWSSNEPISSDLAVKLCKSKQHMAGLELCQELYKTSVDMAFHDSECLSESGPEIANRLYDQYLLIPRIPEDTFPLNFAEIMGGEHAAAYFCRTWSKMLAADAFSAVKEAGLDNEEEVKKVAMRFRNTFLSMGSSLPMADIFRQFRGRDPSHEALLVSLGLKEIHKPKKRGSQEIAAN</sequence>
<dbReference type="Gene3D" id="1.10.1370.10">
    <property type="entry name" value="Neurolysin, domain 3"/>
    <property type="match status" value="1"/>
</dbReference>
<comment type="cofactor">
    <cofactor evidence="7">
        <name>Zn(2+)</name>
        <dbReference type="ChEBI" id="CHEBI:29105"/>
    </cofactor>
    <text evidence="7">Binds 1 zinc ion.</text>
</comment>
<dbReference type="OMA" id="QPLEGPW"/>
<dbReference type="Pfam" id="PF01432">
    <property type="entry name" value="Peptidase_M3"/>
    <property type="match status" value="1"/>
</dbReference>
<dbReference type="InterPro" id="IPR001567">
    <property type="entry name" value="Pept_M3A_M3B_dom"/>
</dbReference>
<dbReference type="InterPro" id="IPR024077">
    <property type="entry name" value="Neurolysin/TOP_dom2"/>
</dbReference>